<dbReference type="Gene3D" id="1.50.10.10">
    <property type="match status" value="1"/>
</dbReference>
<evidence type="ECO:0000259" key="1">
    <source>
        <dbReference type="Pfam" id="PF22422"/>
    </source>
</evidence>
<evidence type="ECO:0000313" key="2">
    <source>
        <dbReference type="EMBL" id="HIU30022.1"/>
    </source>
</evidence>
<dbReference type="AlphaFoldDB" id="A0A9D1LB72"/>
<dbReference type="Proteomes" id="UP000824089">
    <property type="component" value="Unassembled WGS sequence"/>
</dbReference>
<dbReference type="InterPro" id="IPR054491">
    <property type="entry name" value="MGH1-like_GH"/>
</dbReference>
<comment type="caution">
    <text evidence="2">The sequence shown here is derived from an EMBL/GenBank/DDBJ whole genome shotgun (WGS) entry which is preliminary data.</text>
</comment>
<feature type="domain" description="Mannosylglycerate hydrolase MGH1-like glycoside hydrolase" evidence="1">
    <location>
        <begin position="40"/>
        <end position="259"/>
    </location>
</feature>
<protein>
    <recommendedName>
        <fullName evidence="1">Mannosylglycerate hydrolase MGH1-like glycoside hydrolase domain-containing protein</fullName>
    </recommendedName>
</protein>
<dbReference type="InterPro" id="IPR012341">
    <property type="entry name" value="6hp_glycosidase-like_sf"/>
</dbReference>
<reference evidence="2" key="2">
    <citation type="journal article" date="2021" name="PeerJ">
        <title>Extensive microbial diversity within the chicken gut microbiome revealed by metagenomics and culture.</title>
        <authorList>
            <person name="Gilroy R."/>
            <person name="Ravi A."/>
            <person name="Getino M."/>
            <person name="Pursley I."/>
            <person name="Horton D.L."/>
            <person name="Alikhan N.F."/>
            <person name="Baker D."/>
            <person name="Gharbi K."/>
            <person name="Hall N."/>
            <person name="Watson M."/>
            <person name="Adriaenssens E.M."/>
            <person name="Foster-Nyarko E."/>
            <person name="Jarju S."/>
            <person name="Secka A."/>
            <person name="Antonio M."/>
            <person name="Oren A."/>
            <person name="Chaudhuri R.R."/>
            <person name="La Ragione R."/>
            <person name="Hildebrand F."/>
            <person name="Pallen M.J."/>
        </authorList>
    </citation>
    <scope>NUCLEOTIDE SEQUENCE</scope>
    <source>
        <strain evidence="2">CHK195-4489</strain>
    </source>
</reference>
<dbReference type="SUPFAM" id="SSF48208">
    <property type="entry name" value="Six-hairpin glycosidases"/>
    <property type="match status" value="1"/>
</dbReference>
<reference evidence="2" key="1">
    <citation type="submission" date="2020-10" db="EMBL/GenBank/DDBJ databases">
        <authorList>
            <person name="Gilroy R."/>
        </authorList>
    </citation>
    <scope>NUCLEOTIDE SEQUENCE</scope>
    <source>
        <strain evidence="2">CHK195-4489</strain>
    </source>
</reference>
<dbReference type="GO" id="GO:0005975">
    <property type="term" value="P:carbohydrate metabolic process"/>
    <property type="evidence" value="ECO:0007669"/>
    <property type="project" value="InterPro"/>
</dbReference>
<accession>A0A9D1LB72</accession>
<dbReference type="EMBL" id="DVMM01000144">
    <property type="protein sequence ID" value="HIU30022.1"/>
    <property type="molecule type" value="Genomic_DNA"/>
</dbReference>
<gene>
    <name evidence="2" type="ORF">IAD50_06995</name>
</gene>
<sequence length="262" mass="31065">MSCEDFIRINEMMKQKGVFTDAVTGKPYYTGYEYATLYDWDQYFETIVQLYLGWTTFYARSGIEIFLDLQKENGHIQRSSKGGEEQLSEHVKPFLAQISLLIYNRDGTLDFLRENDFYYYNRMKKYLLYWLCNPQNYKGLAYWDSAPHTGMDNQHERAGYWYDSFCCGVDLNSYLVRECEAFSLVAHILGREEDARALKGYARELRDAVLKYMWDSDDKIFYDIDRRTGEKIKVRYIGVFASMWAGIADQEMARHLVEDYLM</sequence>
<dbReference type="InterPro" id="IPR008928">
    <property type="entry name" value="6-hairpin_glycosidase_sf"/>
</dbReference>
<evidence type="ECO:0000313" key="3">
    <source>
        <dbReference type="Proteomes" id="UP000824089"/>
    </source>
</evidence>
<dbReference type="Pfam" id="PF22422">
    <property type="entry name" value="MGH1-like_GH"/>
    <property type="match status" value="1"/>
</dbReference>
<feature type="non-terminal residue" evidence="2">
    <location>
        <position position="262"/>
    </location>
</feature>
<name>A0A9D1LB72_9CLOT</name>
<organism evidence="2 3">
    <name type="scientific">Candidatus Egerieisoma faecipullorum</name>
    <dbReference type="NCBI Taxonomy" id="2840963"/>
    <lineage>
        <taxon>Bacteria</taxon>
        <taxon>Bacillati</taxon>
        <taxon>Bacillota</taxon>
        <taxon>Clostridia</taxon>
        <taxon>Eubacteriales</taxon>
        <taxon>Clostridiaceae</taxon>
        <taxon>Clostridiaceae incertae sedis</taxon>
        <taxon>Candidatus Egerieisoma</taxon>
    </lineage>
</organism>
<proteinExistence type="predicted"/>